<protein>
    <recommendedName>
        <fullName evidence="5">Gag protein</fullName>
    </recommendedName>
</protein>
<feature type="region of interest" description="Disordered" evidence="2">
    <location>
        <begin position="303"/>
        <end position="328"/>
    </location>
</feature>
<evidence type="ECO:0000256" key="2">
    <source>
        <dbReference type="SAM" id="MobiDB-lite"/>
    </source>
</evidence>
<comment type="caution">
    <text evidence="3">The sequence shown here is derived from an EMBL/GenBank/DDBJ whole genome shotgun (WGS) entry which is preliminary data.</text>
</comment>
<organism evidence="3 4">
    <name type="scientific">Meganyctiphanes norvegica</name>
    <name type="common">Northern krill</name>
    <name type="synonym">Thysanopoda norvegica</name>
    <dbReference type="NCBI Taxonomy" id="48144"/>
    <lineage>
        <taxon>Eukaryota</taxon>
        <taxon>Metazoa</taxon>
        <taxon>Ecdysozoa</taxon>
        <taxon>Arthropoda</taxon>
        <taxon>Crustacea</taxon>
        <taxon>Multicrustacea</taxon>
        <taxon>Malacostraca</taxon>
        <taxon>Eumalacostraca</taxon>
        <taxon>Eucarida</taxon>
        <taxon>Euphausiacea</taxon>
        <taxon>Euphausiidae</taxon>
        <taxon>Meganyctiphanes</taxon>
    </lineage>
</organism>
<dbReference type="EMBL" id="CAXKWB010041719">
    <property type="protein sequence ID" value="CAL4156846.1"/>
    <property type="molecule type" value="Genomic_DNA"/>
</dbReference>
<dbReference type="AlphaFoldDB" id="A0AAV2S341"/>
<name>A0AAV2S341_MEGNR</name>
<reference evidence="3 4" key="1">
    <citation type="submission" date="2024-05" db="EMBL/GenBank/DDBJ databases">
        <authorList>
            <person name="Wallberg A."/>
        </authorList>
    </citation>
    <scope>NUCLEOTIDE SEQUENCE [LARGE SCALE GENOMIC DNA]</scope>
</reference>
<keyword evidence="1" id="KW-0175">Coiled coil</keyword>
<gene>
    <name evidence="3" type="ORF">MNOR_LOCUS31777</name>
</gene>
<accession>A0AAV2S341</accession>
<sequence>MRKIVTALKNDLTRKDLQVIIRDIARMEEALKEIKEETRTILQEELVPISQMKDFTREIRDHEKFLTRIQVEAEDKIAELDKVNPPAVPQTPMGAAAQAIDTFRNIAKSPPMTLPTFDGTIIEYAPFKKKFMFLVEHVSGPPTLRATYLENSLRGEARRYMGTKSDYFGEYDEMWRLLDDKYANRWVLASDTIREFFGKPPPQGTQEDVNEWFWDQIDSFRGVLNLGMTLEQVGVNILTQSLPIEFGARLRDGLRQRDPGNKTFAFSLDQIRSVYNDTVSIKNASCATEPLGGTLSYHTAVLPTERQNRDNRPPIQQTPGRGSQRVRGSFGSFNLPAIGRGQGFHGNNRGRGDGGWHRNRLARPLFCSVCDEGDASGHPSLYCPNFPTAEAKRRQLRLRNKCTSCTAPTHQGPCPEHLECRMHHGERHYEWLCGGFPHPGRQEA</sequence>
<proteinExistence type="predicted"/>
<evidence type="ECO:0000313" key="3">
    <source>
        <dbReference type="EMBL" id="CAL4156846.1"/>
    </source>
</evidence>
<evidence type="ECO:0008006" key="5">
    <source>
        <dbReference type="Google" id="ProtNLM"/>
    </source>
</evidence>
<keyword evidence="4" id="KW-1185">Reference proteome</keyword>
<evidence type="ECO:0000256" key="1">
    <source>
        <dbReference type="SAM" id="Coils"/>
    </source>
</evidence>
<feature type="coiled-coil region" evidence="1">
    <location>
        <begin position="17"/>
        <end position="47"/>
    </location>
</feature>
<evidence type="ECO:0000313" key="4">
    <source>
        <dbReference type="Proteomes" id="UP001497623"/>
    </source>
</evidence>
<dbReference type="Proteomes" id="UP001497623">
    <property type="component" value="Unassembled WGS sequence"/>
</dbReference>